<evidence type="ECO:0000256" key="7">
    <source>
        <dbReference type="RuleBase" id="RU363032"/>
    </source>
</evidence>
<dbReference type="STRING" id="1172567.WQO_23430"/>
<evidence type="ECO:0000256" key="8">
    <source>
        <dbReference type="SAM" id="MobiDB-lite"/>
    </source>
</evidence>
<dbReference type="InterPro" id="IPR000515">
    <property type="entry name" value="MetI-like"/>
</dbReference>
<evidence type="ECO:0000259" key="9">
    <source>
        <dbReference type="PROSITE" id="PS50928"/>
    </source>
</evidence>
<evidence type="ECO:0000313" key="10">
    <source>
        <dbReference type="EMBL" id="ALU96010.1"/>
    </source>
</evidence>
<feature type="transmembrane region" description="Helical" evidence="7">
    <location>
        <begin position="288"/>
        <end position="309"/>
    </location>
</feature>
<evidence type="ECO:0000256" key="5">
    <source>
        <dbReference type="ARBA" id="ARBA00022989"/>
    </source>
</evidence>
<feature type="domain" description="ABC transmembrane type-1" evidence="9">
    <location>
        <begin position="116"/>
        <end position="306"/>
    </location>
</feature>
<feature type="region of interest" description="Disordered" evidence="8">
    <location>
        <begin position="1"/>
        <end position="32"/>
    </location>
</feature>
<dbReference type="PANTHER" id="PTHR43386">
    <property type="entry name" value="OLIGOPEPTIDE TRANSPORT SYSTEM PERMEASE PROTEIN APPC"/>
    <property type="match status" value="1"/>
</dbReference>
<feature type="compositionally biased region" description="Low complexity" evidence="8">
    <location>
        <begin position="1"/>
        <end position="26"/>
    </location>
</feature>
<feature type="transmembrane region" description="Helical" evidence="7">
    <location>
        <begin position="120"/>
        <end position="146"/>
    </location>
</feature>
<protein>
    <submittedName>
        <fullName evidence="10">Peptide ABC transporter permease</fullName>
    </submittedName>
</protein>
<evidence type="ECO:0000256" key="4">
    <source>
        <dbReference type="ARBA" id="ARBA00022692"/>
    </source>
</evidence>
<dbReference type="InterPro" id="IPR050366">
    <property type="entry name" value="BP-dependent_transpt_permease"/>
</dbReference>
<keyword evidence="5 7" id="KW-1133">Transmembrane helix</keyword>
<dbReference type="Pfam" id="PF12911">
    <property type="entry name" value="OppC_N"/>
    <property type="match status" value="1"/>
</dbReference>
<proteinExistence type="inferred from homology"/>
<dbReference type="CDD" id="cd06261">
    <property type="entry name" value="TM_PBP2"/>
    <property type="match status" value="1"/>
</dbReference>
<comment type="similarity">
    <text evidence="7">Belongs to the binding-protein-dependent transport system permease family.</text>
</comment>
<dbReference type="AlphaFoldDB" id="A0A0U3M6A7"/>
<sequence>MPDTTALTKSTDASAAAAQTPTTTDSGPAPGKPRSLWSDAWHDLRRNPLFLVSMVLILLLTVMSIFPGLFTSASPRDANLAEHYLQKPNWGHFFAPDWLGYDVQGRSIYARLIYGARASIMVGVIVTIAVTITGLVIGMLAGYFGGWIDTILSRITDVFFGVPFIVGAMVILTTFEERSVWVVILSLSFLGWTSIARVARGSVITIKQADYVVAAKALGASTTRIMTRHILPNAIAPVIVVATIALGGYIAAEATLSFLGIGLAEPTVSWGIDVSAAKDQLRNVPTVLIIPSVMVSITVLSFLMFGDAVRNALDPKMR</sequence>
<feature type="transmembrane region" description="Helical" evidence="7">
    <location>
        <begin position="49"/>
        <end position="70"/>
    </location>
</feature>
<dbReference type="GeneID" id="27785347"/>
<reference evidence="10 11" key="1">
    <citation type="journal article" date="2012" name="J. Bacteriol.">
        <title>Draft genome sequence of Streptomyces globisporus C-1027, which produces an antitumor antibiotic consisting of a nine-membered enediyne with a chromoprotein.</title>
        <authorList>
            <person name="Wang L."/>
            <person name="Wang S."/>
            <person name="He Q."/>
            <person name="Yu T."/>
            <person name="Li Q."/>
            <person name="Hong B."/>
        </authorList>
    </citation>
    <scope>NUCLEOTIDE SEQUENCE [LARGE SCALE GENOMIC DNA]</scope>
    <source>
        <strain evidence="10 11">C-1027</strain>
    </source>
</reference>
<keyword evidence="6 7" id="KW-0472">Membrane</keyword>
<dbReference type="InterPro" id="IPR025966">
    <property type="entry name" value="OppC_N"/>
</dbReference>
<dbReference type="Pfam" id="PF00528">
    <property type="entry name" value="BPD_transp_1"/>
    <property type="match status" value="1"/>
</dbReference>
<evidence type="ECO:0000256" key="2">
    <source>
        <dbReference type="ARBA" id="ARBA00022448"/>
    </source>
</evidence>
<dbReference type="InterPro" id="IPR035906">
    <property type="entry name" value="MetI-like_sf"/>
</dbReference>
<dbReference type="PANTHER" id="PTHR43386:SF6">
    <property type="entry name" value="ABC TRANSPORTER PERMEASE PROTEIN"/>
    <property type="match status" value="1"/>
</dbReference>
<accession>A0A0U3M6A7</accession>
<organism evidence="10 11">
    <name type="scientific">Streptomyces globisporus C-1027</name>
    <dbReference type="NCBI Taxonomy" id="1172567"/>
    <lineage>
        <taxon>Bacteria</taxon>
        <taxon>Bacillati</taxon>
        <taxon>Actinomycetota</taxon>
        <taxon>Actinomycetes</taxon>
        <taxon>Kitasatosporales</taxon>
        <taxon>Streptomycetaceae</taxon>
        <taxon>Streptomyces</taxon>
    </lineage>
</organism>
<dbReference type="Proteomes" id="UP000064183">
    <property type="component" value="Chromosome"/>
</dbReference>
<dbReference type="Gene3D" id="1.10.3720.10">
    <property type="entry name" value="MetI-like"/>
    <property type="match status" value="1"/>
</dbReference>
<keyword evidence="3" id="KW-1003">Cell membrane</keyword>
<gene>
    <name evidence="10" type="ORF">WQO_23430</name>
</gene>
<evidence type="ECO:0000313" key="11">
    <source>
        <dbReference type="Proteomes" id="UP000064183"/>
    </source>
</evidence>
<dbReference type="RefSeq" id="WP_010063258.1">
    <property type="nucleotide sequence ID" value="NZ_CP013738.1"/>
</dbReference>
<feature type="transmembrane region" description="Helical" evidence="7">
    <location>
        <begin position="181"/>
        <end position="199"/>
    </location>
</feature>
<feature type="transmembrane region" description="Helical" evidence="7">
    <location>
        <begin position="234"/>
        <end position="252"/>
    </location>
</feature>
<dbReference type="SUPFAM" id="SSF161098">
    <property type="entry name" value="MetI-like"/>
    <property type="match status" value="1"/>
</dbReference>
<evidence type="ECO:0000256" key="3">
    <source>
        <dbReference type="ARBA" id="ARBA00022475"/>
    </source>
</evidence>
<dbReference type="GO" id="GO:0005886">
    <property type="term" value="C:plasma membrane"/>
    <property type="evidence" value="ECO:0007669"/>
    <property type="project" value="UniProtKB-SubCell"/>
</dbReference>
<evidence type="ECO:0000256" key="1">
    <source>
        <dbReference type="ARBA" id="ARBA00004651"/>
    </source>
</evidence>
<dbReference type="EMBL" id="CP013738">
    <property type="protein sequence ID" value="ALU96010.1"/>
    <property type="molecule type" value="Genomic_DNA"/>
</dbReference>
<dbReference type="GO" id="GO:0055085">
    <property type="term" value="P:transmembrane transport"/>
    <property type="evidence" value="ECO:0007669"/>
    <property type="project" value="InterPro"/>
</dbReference>
<keyword evidence="2 7" id="KW-0813">Transport</keyword>
<dbReference type="PROSITE" id="PS50928">
    <property type="entry name" value="ABC_TM1"/>
    <property type="match status" value="1"/>
</dbReference>
<name>A0A0U3M6A7_STRGL</name>
<feature type="transmembrane region" description="Helical" evidence="7">
    <location>
        <begin position="158"/>
        <end position="175"/>
    </location>
</feature>
<keyword evidence="4 7" id="KW-0812">Transmembrane</keyword>
<dbReference type="KEGG" id="sgb:WQO_23430"/>
<comment type="subcellular location">
    <subcellularLocation>
        <location evidence="1 7">Cell membrane</location>
        <topology evidence="1 7">Multi-pass membrane protein</topology>
    </subcellularLocation>
</comment>
<evidence type="ECO:0000256" key="6">
    <source>
        <dbReference type="ARBA" id="ARBA00023136"/>
    </source>
</evidence>